<dbReference type="RefSeq" id="WP_243803485.1">
    <property type="nucleotide sequence ID" value="NZ_CP094674.1"/>
</dbReference>
<evidence type="ECO:0000313" key="1">
    <source>
        <dbReference type="EMBL" id="UOG77621.1"/>
    </source>
</evidence>
<name>A0ABY4D8S7_9BACT</name>
<dbReference type="Proteomes" id="UP000831113">
    <property type="component" value="Plasmid unnamed5"/>
</dbReference>
<evidence type="ECO:0000313" key="2">
    <source>
        <dbReference type="Proteomes" id="UP000831113"/>
    </source>
</evidence>
<organism evidence="1 2">
    <name type="scientific">Hymenobacter tibetensis</name>
    <dbReference type="NCBI Taxonomy" id="497967"/>
    <lineage>
        <taxon>Bacteria</taxon>
        <taxon>Pseudomonadati</taxon>
        <taxon>Bacteroidota</taxon>
        <taxon>Cytophagia</taxon>
        <taxon>Cytophagales</taxon>
        <taxon>Hymenobacteraceae</taxon>
        <taxon>Hymenobacter</taxon>
    </lineage>
</organism>
<keyword evidence="2" id="KW-1185">Reference proteome</keyword>
<dbReference type="EMBL" id="CP094674">
    <property type="protein sequence ID" value="UOG77621.1"/>
    <property type="molecule type" value="Genomic_DNA"/>
</dbReference>
<reference evidence="1 2" key="1">
    <citation type="submission" date="2022-03" db="EMBL/GenBank/DDBJ databases">
        <title>Hymenobactersp. isolated from the air.</title>
        <authorList>
            <person name="Won M."/>
            <person name="Kwon S.-W."/>
        </authorList>
    </citation>
    <scope>NUCLEOTIDE SEQUENCE [LARGE SCALE GENOMIC DNA]</scope>
    <source>
        <strain evidence="1 2">KACC 21982</strain>
        <plasmid evidence="1 2">unnamed5</plasmid>
    </source>
</reference>
<sequence length="185" mass="20632">MPDTLIPTRRQSLAGSRSALNVEQAQVLALRTWHHYMVADAAVYQATAHQTPRIIVSPANNTFARLVNLLKRVARVVQDFSTLPLDWDSYGAQTIQAAAIEAALTVMQEPDFLQLLAAKHPRLAAYPLSNGGVQLDINGGRWPLEIEISPNGRLEFTFFGPANQVLWETYELSDAVNWYAIFNDE</sequence>
<proteinExistence type="predicted"/>
<keyword evidence="1" id="KW-0614">Plasmid</keyword>
<geneLocation type="plasmid" evidence="1 2">
    <name>unnamed5</name>
</geneLocation>
<protein>
    <submittedName>
        <fullName evidence="1">Uncharacterized protein</fullName>
    </submittedName>
</protein>
<accession>A0ABY4D8S7</accession>
<gene>
    <name evidence="1" type="ORF">MTX78_24985</name>
</gene>